<dbReference type="RefSeq" id="WP_096239779.1">
    <property type="nucleotide sequence ID" value="NZ_LT907978.1"/>
</dbReference>
<dbReference type="Gene3D" id="3.40.50.300">
    <property type="entry name" value="P-loop containing nucleotide triphosphate hydrolases"/>
    <property type="match status" value="2"/>
</dbReference>
<dbReference type="FunFam" id="3.40.50.300:FF:000984">
    <property type="entry name" value="Chromosome partition protein Smc"/>
    <property type="match status" value="1"/>
</dbReference>
<evidence type="ECO:0000256" key="2">
    <source>
        <dbReference type="ARBA" id="ARBA00022490"/>
    </source>
</evidence>
<organism evidence="10 11">
    <name type="scientific">Anaerobutyricum hallii</name>
    <dbReference type="NCBI Taxonomy" id="39488"/>
    <lineage>
        <taxon>Bacteria</taxon>
        <taxon>Bacillati</taxon>
        <taxon>Bacillota</taxon>
        <taxon>Clostridia</taxon>
        <taxon>Lachnospirales</taxon>
        <taxon>Lachnospiraceae</taxon>
        <taxon>Anaerobutyricum</taxon>
    </lineage>
</organism>
<dbReference type="SMART" id="SM00968">
    <property type="entry name" value="SMC_hinge"/>
    <property type="match status" value="1"/>
</dbReference>
<name>A0A285PVB2_9FIRM</name>
<evidence type="ECO:0000256" key="5">
    <source>
        <dbReference type="ARBA" id="ARBA00023054"/>
    </source>
</evidence>
<evidence type="ECO:0000313" key="10">
    <source>
        <dbReference type="EMBL" id="SOB71945.1"/>
    </source>
</evidence>
<comment type="domain">
    <text evidence="7">Contains large globular domains required for ATP hydrolysis at each terminus and a third globular domain forming a flexible hinge near the middle of the molecule. These domains are separated by coiled-coil structures.</text>
</comment>
<comment type="subunit">
    <text evidence="7">Homodimer.</text>
</comment>
<keyword evidence="5 7" id="KW-0175">Coiled coil</keyword>
<dbReference type="GO" id="GO:0006260">
    <property type="term" value="P:DNA replication"/>
    <property type="evidence" value="ECO:0007669"/>
    <property type="project" value="UniProtKB-UniRule"/>
</dbReference>
<dbReference type="InterPro" id="IPR024704">
    <property type="entry name" value="SMC"/>
</dbReference>
<reference evidence="11" key="1">
    <citation type="submission" date="2017-09" db="EMBL/GenBank/DDBJ databases">
        <authorList>
            <person name="Shetty A S."/>
        </authorList>
    </citation>
    <scope>NUCLEOTIDE SEQUENCE [LARGE SCALE GENOMIC DNA]</scope>
</reference>
<feature type="compositionally biased region" description="Basic and acidic residues" evidence="8">
    <location>
        <begin position="848"/>
        <end position="859"/>
    </location>
</feature>
<dbReference type="GO" id="GO:0016887">
    <property type="term" value="F:ATP hydrolysis activity"/>
    <property type="evidence" value="ECO:0007669"/>
    <property type="project" value="InterPro"/>
</dbReference>
<dbReference type="InterPro" id="IPR027417">
    <property type="entry name" value="P-loop_NTPase"/>
</dbReference>
<dbReference type="Pfam" id="PF06470">
    <property type="entry name" value="SMC_hinge"/>
    <property type="match status" value="1"/>
</dbReference>
<evidence type="ECO:0000256" key="3">
    <source>
        <dbReference type="ARBA" id="ARBA00022741"/>
    </source>
</evidence>
<keyword evidence="6 7" id="KW-0238">DNA-binding</keyword>
<feature type="coiled-coil region" evidence="7">
    <location>
        <begin position="962"/>
        <end position="989"/>
    </location>
</feature>
<evidence type="ECO:0000313" key="11">
    <source>
        <dbReference type="Proteomes" id="UP000217549"/>
    </source>
</evidence>
<evidence type="ECO:0000256" key="8">
    <source>
        <dbReference type="SAM" id="MobiDB-lite"/>
    </source>
</evidence>
<keyword evidence="2 7" id="KW-0963">Cytoplasm</keyword>
<dbReference type="FunFam" id="3.40.50.300:FF:000901">
    <property type="entry name" value="Chromosome partition protein Smc"/>
    <property type="match status" value="1"/>
</dbReference>
<comment type="subcellular location">
    <subcellularLocation>
        <location evidence="1 7">Cytoplasm</location>
    </subcellularLocation>
</comment>
<sequence>MYLKSIEINGFKSFANKIVFEFPQGITGIVGPNGSGKSNIGDAVRWVLGEQSARQLRGAKMEDVIFSGTQSRRPMGFAYVAITFENANRIIPLDYEEVTVARRVYRSGESEYLINGSSCRRKDIVELFYDTGIGKEGYSIIGQGQVEKILSGKIEDSRELFDEAAGIAKYKKNRTVTEKSLEQERQNLERVTDILAELEKQVGPLEQQSAKAKEYLKLRDEEKDIDTHLFLYDYERLKKEQEENERQYTIVSGDLEETKKTYEKIKEKNGKLQEQTQAVTDSLETKESEKEELRRKKEEKDNEILILSHKAESNTLLITHYEDLEKQSLEEKEKKIEEVGQLKKTITEKGQEIEQGQKALDALEESIVVKRKEQESCEKRISGENDRLFSIMNSSSDTKEKLSRYAAMEEQLEIRNAEYNSRYISFNSELKEYNETAEKLQKQQSEAERVFKEQEERYQELEEKGTSLQKKEQNYQDEMGNLNQEYLRTKSRYETLVNISERYDGYNQSIRRIMEQKGVNPGIIGVVADILALPEKYETAIEIALGGALQNIVTEDNETAKKMIQFLKKNRFGRATFLPLTNIRRRNSTISPAVLEDEGVIGIASTLVQVEERFQALVESLLGRTVVVDTIDHALALSRKNNFSLRLVTLDGELLNPGGAITGGAFRHSGNLLGRKREIEECKETLRKAKAAWEERKSSLADLKERQQKLEEEKQRKKAMLDEASLVLHDLNNQIPDMERKKEELKERIASLKEEHRVLKEQIDDIRSQKETLLKEQEDNEQIHEKNHSVLDSLKEKLAEIKKEVSDVETEKNELRLSLSKKRQELAYLQNDQERIEKETESLQSSLEENKKETSRLTEENISYEKEQKLLQTVLQEITIQMEDISGKLEGLKQQRSTAMKKQNQIFQELESENDKLLILEKEASKLSSRQERMKEDLESKIDYMWESYELTYNQALTLKHYELKAEDAAEYRRQKKELQKQIKGLGNININAIEEYKEVGERYEFLKGQYDDIKEAEAKLLTMIDELNLAMKEQFTKEFGSIQQMFTTVFQDLFEGGTASLELMDTENILECGIRIIAQPPGKKLQNIMLLSGGERALTAIALLFAIQNLKPSPFCLLDEIEAALDDANIVRFSKYLKKLSKDTQFIVITHRRGTMNAADALYGITMQEKGISTLISVDLIDKDLN</sequence>
<dbReference type="GO" id="GO:0030261">
    <property type="term" value="P:chromosome condensation"/>
    <property type="evidence" value="ECO:0007669"/>
    <property type="project" value="InterPro"/>
</dbReference>
<dbReference type="Proteomes" id="UP000217549">
    <property type="component" value="Chromosome I"/>
</dbReference>
<dbReference type="GO" id="GO:0005737">
    <property type="term" value="C:cytoplasm"/>
    <property type="evidence" value="ECO:0007669"/>
    <property type="project" value="UniProtKB-SubCell"/>
</dbReference>
<keyword evidence="4 7" id="KW-0067">ATP-binding</keyword>
<dbReference type="Pfam" id="PF02463">
    <property type="entry name" value="SMC_N"/>
    <property type="match status" value="1"/>
</dbReference>
<evidence type="ECO:0000256" key="4">
    <source>
        <dbReference type="ARBA" id="ARBA00022840"/>
    </source>
</evidence>
<dbReference type="GO" id="GO:0007059">
    <property type="term" value="P:chromosome segregation"/>
    <property type="evidence" value="ECO:0007669"/>
    <property type="project" value="UniProtKB-UniRule"/>
</dbReference>
<feature type="coiled-coil region" evidence="7">
    <location>
        <begin position="423"/>
        <end position="478"/>
    </location>
</feature>
<dbReference type="EMBL" id="LT907978">
    <property type="protein sequence ID" value="SOB71945.1"/>
    <property type="molecule type" value="Genomic_DNA"/>
</dbReference>
<feature type="region of interest" description="Disordered" evidence="8">
    <location>
        <begin position="837"/>
        <end position="859"/>
    </location>
</feature>
<dbReference type="InterPro" id="IPR011890">
    <property type="entry name" value="SMC_prok"/>
</dbReference>
<feature type="compositionally biased region" description="Basic and acidic residues" evidence="8">
    <location>
        <begin position="283"/>
        <end position="299"/>
    </location>
</feature>
<dbReference type="CDD" id="cd03278">
    <property type="entry name" value="ABC_SMC_barmotin"/>
    <property type="match status" value="2"/>
</dbReference>
<evidence type="ECO:0000256" key="1">
    <source>
        <dbReference type="ARBA" id="ARBA00004496"/>
    </source>
</evidence>
<dbReference type="HAMAP" id="MF_01894">
    <property type="entry name" value="Smc_prok"/>
    <property type="match status" value="1"/>
</dbReference>
<dbReference type="InterPro" id="IPR003395">
    <property type="entry name" value="RecF/RecN/SMC_N"/>
</dbReference>
<dbReference type="InterPro" id="IPR010935">
    <property type="entry name" value="SMC_hinge"/>
</dbReference>
<protein>
    <recommendedName>
        <fullName evidence="7">Chromosome partition protein Smc</fullName>
    </recommendedName>
</protein>
<keyword evidence="3 7" id="KW-0547">Nucleotide-binding</keyword>
<dbReference type="GO" id="GO:0005694">
    <property type="term" value="C:chromosome"/>
    <property type="evidence" value="ECO:0007669"/>
    <property type="project" value="InterPro"/>
</dbReference>
<evidence type="ECO:0000256" key="6">
    <source>
        <dbReference type="ARBA" id="ARBA00023125"/>
    </source>
</evidence>
<dbReference type="GO" id="GO:0005524">
    <property type="term" value="F:ATP binding"/>
    <property type="evidence" value="ECO:0007669"/>
    <property type="project" value="UniProtKB-UniRule"/>
</dbReference>
<keyword evidence="11" id="KW-1185">Reference proteome</keyword>
<accession>A0A285PVB2</accession>
<comment type="similarity">
    <text evidence="7">Belongs to the SMC family.</text>
</comment>
<dbReference type="SUPFAM" id="SSF75553">
    <property type="entry name" value="Smc hinge domain"/>
    <property type="match status" value="1"/>
</dbReference>
<gene>
    <name evidence="7" type="primary">smc</name>
    <name evidence="10" type="ORF">EHLA_1226</name>
</gene>
<dbReference type="SUPFAM" id="SSF57997">
    <property type="entry name" value="Tropomyosin"/>
    <property type="match status" value="1"/>
</dbReference>
<feature type="domain" description="SMC hinge" evidence="9">
    <location>
        <begin position="521"/>
        <end position="638"/>
    </location>
</feature>
<dbReference type="SUPFAM" id="SSF52540">
    <property type="entry name" value="P-loop containing nucleoside triphosphate hydrolases"/>
    <property type="match status" value="1"/>
</dbReference>
<feature type="region of interest" description="Disordered" evidence="8">
    <location>
        <begin position="269"/>
        <end position="299"/>
    </location>
</feature>
<dbReference type="AlphaFoldDB" id="A0A285PVB2"/>
<dbReference type="Gene3D" id="1.10.287.1490">
    <property type="match status" value="1"/>
</dbReference>
<dbReference type="STRING" id="39488.ERS852450_01766"/>
<dbReference type="PANTHER" id="PTHR43977">
    <property type="entry name" value="STRUCTURAL MAINTENANCE OF CHROMOSOMES PROTEIN 3"/>
    <property type="match status" value="1"/>
</dbReference>
<dbReference type="NCBIfam" id="TIGR02168">
    <property type="entry name" value="SMC_prok_B"/>
    <property type="match status" value="1"/>
</dbReference>
<dbReference type="Gene3D" id="6.10.140.1720">
    <property type="match status" value="1"/>
</dbReference>
<dbReference type="PIRSF" id="PIRSF005719">
    <property type="entry name" value="SMC"/>
    <property type="match status" value="1"/>
</dbReference>
<proteinExistence type="inferred from homology"/>
<dbReference type="GO" id="GO:0007062">
    <property type="term" value="P:sister chromatid cohesion"/>
    <property type="evidence" value="ECO:0007669"/>
    <property type="project" value="InterPro"/>
</dbReference>
<comment type="function">
    <text evidence="7">Required for chromosome condensation and partitioning.</text>
</comment>
<evidence type="ECO:0000259" key="9">
    <source>
        <dbReference type="SMART" id="SM00968"/>
    </source>
</evidence>
<feature type="binding site" evidence="7">
    <location>
        <begin position="32"/>
        <end position="39"/>
    </location>
    <ligand>
        <name>ATP</name>
        <dbReference type="ChEBI" id="CHEBI:30616"/>
    </ligand>
</feature>
<dbReference type="KEGG" id="ehl:EHLA_1226"/>
<dbReference type="InterPro" id="IPR036277">
    <property type="entry name" value="SMC_hinge_sf"/>
</dbReference>
<dbReference type="Gene3D" id="3.30.70.1620">
    <property type="match status" value="1"/>
</dbReference>
<dbReference type="Gene3D" id="1.20.1060.20">
    <property type="match status" value="1"/>
</dbReference>
<feature type="coiled-coil region" evidence="7">
    <location>
        <begin position="167"/>
        <end position="208"/>
    </location>
</feature>
<evidence type="ECO:0000256" key="7">
    <source>
        <dbReference type="HAMAP-Rule" id="MF_01894"/>
    </source>
</evidence>
<dbReference type="GO" id="GO:0003677">
    <property type="term" value="F:DNA binding"/>
    <property type="evidence" value="ECO:0007669"/>
    <property type="project" value="UniProtKB-UniRule"/>
</dbReference>